<evidence type="ECO:0000313" key="2">
    <source>
        <dbReference type="EMBL" id="JAH23292.1"/>
    </source>
</evidence>
<organism evidence="2">
    <name type="scientific">Anguilla anguilla</name>
    <name type="common">European freshwater eel</name>
    <name type="synonym">Muraena anguilla</name>
    <dbReference type="NCBI Taxonomy" id="7936"/>
    <lineage>
        <taxon>Eukaryota</taxon>
        <taxon>Metazoa</taxon>
        <taxon>Chordata</taxon>
        <taxon>Craniata</taxon>
        <taxon>Vertebrata</taxon>
        <taxon>Euteleostomi</taxon>
        <taxon>Actinopterygii</taxon>
        <taxon>Neopterygii</taxon>
        <taxon>Teleostei</taxon>
        <taxon>Anguilliformes</taxon>
        <taxon>Anguillidae</taxon>
        <taxon>Anguilla</taxon>
    </lineage>
</organism>
<reference evidence="2" key="1">
    <citation type="submission" date="2014-11" db="EMBL/GenBank/DDBJ databases">
        <authorList>
            <person name="Amaro Gonzalez C."/>
        </authorList>
    </citation>
    <scope>NUCLEOTIDE SEQUENCE</scope>
</reference>
<evidence type="ECO:0000256" key="1">
    <source>
        <dbReference type="SAM" id="SignalP"/>
    </source>
</evidence>
<sequence length="100" mass="11259">MLAGTILSFLLSVLATAHPSSTAILPGIRLPFKLIYNICITTLTKAHYLLPAHVNIPPEFHLKTCIYYLPIVKAGPMAHNTHIKFYSFSKYPFDPQMILF</sequence>
<evidence type="ECO:0008006" key="3">
    <source>
        <dbReference type="Google" id="ProtNLM"/>
    </source>
</evidence>
<feature type="chain" id="PRO_5002431464" description="Secreted protein" evidence="1">
    <location>
        <begin position="18"/>
        <end position="100"/>
    </location>
</feature>
<dbReference type="AlphaFoldDB" id="A0A0E9R3I0"/>
<feature type="signal peptide" evidence="1">
    <location>
        <begin position="1"/>
        <end position="17"/>
    </location>
</feature>
<reference evidence="2" key="2">
    <citation type="journal article" date="2015" name="Fish Shellfish Immunol.">
        <title>Early steps in the European eel (Anguilla anguilla)-Vibrio vulnificus interaction in the gills: Role of the RtxA13 toxin.</title>
        <authorList>
            <person name="Callol A."/>
            <person name="Pajuelo D."/>
            <person name="Ebbesson L."/>
            <person name="Teles M."/>
            <person name="MacKenzie S."/>
            <person name="Amaro C."/>
        </authorList>
    </citation>
    <scope>NUCLEOTIDE SEQUENCE</scope>
</reference>
<protein>
    <recommendedName>
        <fullName evidence="3">Secreted protein</fullName>
    </recommendedName>
</protein>
<dbReference type="EMBL" id="GBXM01085285">
    <property type="protein sequence ID" value="JAH23292.1"/>
    <property type="molecule type" value="Transcribed_RNA"/>
</dbReference>
<name>A0A0E9R3I0_ANGAN</name>
<keyword evidence="1" id="KW-0732">Signal</keyword>
<proteinExistence type="predicted"/>
<accession>A0A0E9R3I0</accession>